<dbReference type="InterPro" id="IPR001584">
    <property type="entry name" value="Integrase_cat-core"/>
</dbReference>
<dbReference type="InterPro" id="IPR012337">
    <property type="entry name" value="RNaseH-like_sf"/>
</dbReference>
<dbReference type="EMBL" id="CP023434">
    <property type="protein sequence ID" value="AXY25080.1"/>
    <property type="molecule type" value="Genomic_DNA"/>
</dbReference>
<comment type="function">
    <text evidence="1">Involved in the transposition of the insertion sequence.</text>
</comment>
<dbReference type="PANTHER" id="PTHR46889">
    <property type="entry name" value="TRANSPOSASE INSF FOR INSERTION SEQUENCE IS3B-RELATED"/>
    <property type="match status" value="1"/>
</dbReference>
<dbReference type="InterPro" id="IPR036397">
    <property type="entry name" value="RNaseH_sf"/>
</dbReference>
<dbReference type="OrthoDB" id="1652943at2"/>
<dbReference type="Gene3D" id="3.30.420.10">
    <property type="entry name" value="Ribonuclease H-like superfamily/Ribonuclease H"/>
    <property type="match status" value="1"/>
</dbReference>
<keyword evidence="4" id="KW-1185">Reference proteome</keyword>
<dbReference type="SUPFAM" id="SSF53098">
    <property type="entry name" value="Ribonuclease H-like"/>
    <property type="match status" value="1"/>
</dbReference>
<feature type="domain" description="Integrase catalytic" evidence="2">
    <location>
        <begin position="120"/>
        <end position="258"/>
    </location>
</feature>
<dbReference type="KEGG" id="abae:CL176_03015"/>
<name>A0A347WJ23_9LACT</name>
<dbReference type="AlphaFoldDB" id="A0A347WJ23"/>
<dbReference type="InterPro" id="IPR048020">
    <property type="entry name" value="Transpos_IS3"/>
</dbReference>
<evidence type="ECO:0000259" key="2">
    <source>
        <dbReference type="PROSITE" id="PS50994"/>
    </source>
</evidence>
<sequence>MAIRNLHESTVYSLTLILKTLDFPKATYYYQLECLNRPNKDEALKEEILDIRQAHENYGYRRVHAELRRRGYTVNKKKVQRLMKEMNLQVTSFTRKSRKYNSYQGDIGEKAPNRLNRRFTSSIPHQKIVTDTTEFHYYEADDSGQYQLKKLYLDPFIDLFNLEVISYKISKQPNKESMMEAFEEAVEATKDCQFRRTFHSDQGWAYQMNDYQQLLKDHQIFQSMSRKGNCLDNAPMENFFGIMKQEMFYGKVYLFVVI</sequence>
<dbReference type="GO" id="GO:0003676">
    <property type="term" value="F:nucleic acid binding"/>
    <property type="evidence" value="ECO:0007669"/>
    <property type="project" value="InterPro"/>
</dbReference>
<dbReference type="PANTHER" id="PTHR46889:SF4">
    <property type="entry name" value="TRANSPOSASE INSO FOR INSERTION SEQUENCE ELEMENT IS911B-RELATED"/>
    <property type="match status" value="1"/>
</dbReference>
<dbReference type="Proteomes" id="UP000263232">
    <property type="component" value="Chromosome"/>
</dbReference>
<dbReference type="PROSITE" id="PS50994">
    <property type="entry name" value="INTEGRASE"/>
    <property type="match status" value="1"/>
</dbReference>
<protein>
    <recommendedName>
        <fullName evidence="2">Integrase catalytic domain-containing protein</fullName>
    </recommendedName>
</protein>
<evidence type="ECO:0000256" key="1">
    <source>
        <dbReference type="ARBA" id="ARBA00002286"/>
    </source>
</evidence>
<dbReference type="Pfam" id="PF00665">
    <property type="entry name" value="rve"/>
    <property type="match status" value="1"/>
</dbReference>
<dbReference type="Pfam" id="PF13276">
    <property type="entry name" value="HTH_21"/>
    <property type="match status" value="1"/>
</dbReference>
<proteinExistence type="predicted"/>
<reference evidence="3 4" key="1">
    <citation type="submission" date="2017-09" db="EMBL/GenBank/DDBJ databases">
        <title>Complete genome sequence of Oxytococcus suis strain ZY16052.</title>
        <authorList>
            <person name="Li F."/>
        </authorList>
    </citation>
    <scope>NUCLEOTIDE SEQUENCE [LARGE SCALE GENOMIC DNA]</scope>
    <source>
        <strain evidence="3 4">ZY16052</strain>
    </source>
</reference>
<gene>
    <name evidence="3" type="ORF">CL176_03015</name>
</gene>
<dbReference type="InterPro" id="IPR025948">
    <property type="entry name" value="HTH-like_dom"/>
</dbReference>
<evidence type="ECO:0000313" key="3">
    <source>
        <dbReference type="EMBL" id="AXY25080.1"/>
    </source>
</evidence>
<accession>A0A347WJ23</accession>
<dbReference type="GO" id="GO:0015074">
    <property type="term" value="P:DNA integration"/>
    <property type="evidence" value="ECO:0007669"/>
    <property type="project" value="InterPro"/>
</dbReference>
<evidence type="ECO:0000313" key="4">
    <source>
        <dbReference type="Proteomes" id="UP000263232"/>
    </source>
</evidence>
<organism evidence="3 4">
    <name type="scientific">Suicoccus acidiformans</name>
    <dbReference type="NCBI Taxonomy" id="2036206"/>
    <lineage>
        <taxon>Bacteria</taxon>
        <taxon>Bacillati</taxon>
        <taxon>Bacillota</taxon>
        <taxon>Bacilli</taxon>
        <taxon>Lactobacillales</taxon>
        <taxon>Aerococcaceae</taxon>
        <taxon>Suicoccus</taxon>
    </lineage>
</organism>
<dbReference type="InterPro" id="IPR050900">
    <property type="entry name" value="Transposase_IS3/IS150/IS904"/>
</dbReference>
<dbReference type="NCBIfam" id="NF033516">
    <property type="entry name" value="transpos_IS3"/>
    <property type="match status" value="1"/>
</dbReference>